<dbReference type="Proteomes" id="UP000295382">
    <property type="component" value="Unassembled WGS sequence"/>
</dbReference>
<accession>A0A4R3HQL7</accession>
<protein>
    <recommendedName>
        <fullName evidence="1">DUF6538 domain-containing protein</fullName>
    </recommendedName>
</protein>
<gene>
    <name evidence="2" type="ORF">EDC30_11487</name>
</gene>
<evidence type="ECO:0000313" key="3">
    <source>
        <dbReference type="Proteomes" id="UP000295382"/>
    </source>
</evidence>
<evidence type="ECO:0000313" key="2">
    <source>
        <dbReference type="EMBL" id="TCS34057.1"/>
    </source>
</evidence>
<evidence type="ECO:0000259" key="1">
    <source>
        <dbReference type="Pfam" id="PF20172"/>
    </source>
</evidence>
<comment type="caution">
    <text evidence="2">The sequence shown here is derived from an EMBL/GenBank/DDBJ whole genome shotgun (WGS) entry which is preliminary data.</text>
</comment>
<dbReference type="Pfam" id="PF20172">
    <property type="entry name" value="DUF6538"/>
    <property type="match status" value="1"/>
</dbReference>
<organism evidence="2 3">
    <name type="scientific">Paucimonas lemoignei</name>
    <name type="common">Pseudomonas lemoignei</name>
    <dbReference type="NCBI Taxonomy" id="29443"/>
    <lineage>
        <taxon>Bacteria</taxon>
        <taxon>Pseudomonadati</taxon>
        <taxon>Pseudomonadota</taxon>
        <taxon>Betaproteobacteria</taxon>
        <taxon>Burkholderiales</taxon>
        <taxon>Burkholderiaceae</taxon>
        <taxon>Paucimonas</taxon>
    </lineage>
</organism>
<feature type="domain" description="DUF6538" evidence="1">
    <location>
        <begin position="8"/>
        <end position="63"/>
    </location>
</feature>
<dbReference type="InterPro" id="IPR046668">
    <property type="entry name" value="DUF6538"/>
</dbReference>
<dbReference type="EMBL" id="SLZQ01000014">
    <property type="protein sequence ID" value="TCS34057.1"/>
    <property type="molecule type" value="Genomic_DNA"/>
</dbReference>
<name>A0A4R3HQL7_PAULE</name>
<keyword evidence="3" id="KW-1185">Reference proteome</keyword>
<reference evidence="2 3" key="1">
    <citation type="submission" date="2019-03" db="EMBL/GenBank/DDBJ databases">
        <title>Genomic Encyclopedia of Type Strains, Phase IV (KMG-IV): sequencing the most valuable type-strain genomes for metagenomic binning, comparative biology and taxonomic classification.</title>
        <authorList>
            <person name="Goeker M."/>
        </authorList>
    </citation>
    <scope>NUCLEOTIDE SEQUENCE [LARGE SCALE GENOMIC DNA]</scope>
    <source>
        <strain evidence="2 3">DSM 7445</strain>
    </source>
</reference>
<dbReference type="AlphaFoldDB" id="A0A4R3HQL7"/>
<sequence>MPTYMRRNPNGSGYEFRRGVPKALQAEIGKTEIKEVLGSKFSDACRKCNQLAAETDRLFEDARAKLRSAATQKQNKRPYHDFYSKLRVIDRVTPELTEQLKAYWESMVDAADVQRRETGFEHLPQEEISSAQQEILPMLRQAWARGDASAFIPSLHQTLHLRGYRLAEQLISSDDEKRLAMALVRSHIKGIQLIEARDAGEDPPVVVTAQPLSSGMSLSGDSIETSNAAADALMLSKVVSHFLATWPKNKKEMLKKHSFLLNAFLEVVGDLPVTSLRQAHVNEFFRLLQRLPPRWQDARRQQKISLRDLAAQDHPTVISPVTFTDAYKASFWVSPDKTDTFDRYVD</sequence>
<proteinExistence type="predicted"/>